<dbReference type="RefSeq" id="WP_219529184.1">
    <property type="nucleotide sequence ID" value="NZ_JAHKRM010000006.1"/>
</dbReference>
<feature type="domain" description="SGNH hydrolase-type esterase" evidence="2">
    <location>
        <begin position="37"/>
        <end position="292"/>
    </location>
</feature>
<protein>
    <submittedName>
        <fullName evidence="3">SGNH/GDSL hydrolase family protein</fullName>
        <ecNumber evidence="3">3.1.-.-</ecNumber>
    </submittedName>
</protein>
<dbReference type="GO" id="GO:0016787">
    <property type="term" value="F:hydrolase activity"/>
    <property type="evidence" value="ECO:0007669"/>
    <property type="project" value="UniProtKB-KW"/>
</dbReference>
<dbReference type="PANTHER" id="PTHR37981:SF1">
    <property type="entry name" value="SGNH HYDROLASE-TYPE ESTERASE DOMAIN-CONTAINING PROTEIN"/>
    <property type="match status" value="1"/>
</dbReference>
<comment type="caution">
    <text evidence="3">The sequence shown here is derived from an EMBL/GenBank/DDBJ whole genome shotgun (WGS) entry which is preliminary data.</text>
</comment>
<evidence type="ECO:0000313" key="4">
    <source>
        <dbReference type="Proteomes" id="UP001597097"/>
    </source>
</evidence>
<keyword evidence="3" id="KW-0378">Hydrolase</keyword>
<name>A0ABW4GPX4_9ACTN</name>
<dbReference type="Pfam" id="PF13472">
    <property type="entry name" value="Lipase_GDSL_2"/>
    <property type="match status" value="1"/>
</dbReference>
<dbReference type="CDD" id="cd01823">
    <property type="entry name" value="SEST_like"/>
    <property type="match status" value="1"/>
</dbReference>
<proteinExistence type="predicted"/>
<feature type="chain" id="PRO_5045693870" evidence="1">
    <location>
        <begin position="23"/>
        <end position="310"/>
    </location>
</feature>
<keyword evidence="4" id="KW-1185">Reference proteome</keyword>
<dbReference type="InterPro" id="IPR013830">
    <property type="entry name" value="SGNH_hydro"/>
</dbReference>
<evidence type="ECO:0000256" key="1">
    <source>
        <dbReference type="SAM" id="SignalP"/>
    </source>
</evidence>
<evidence type="ECO:0000259" key="2">
    <source>
        <dbReference type="Pfam" id="PF13472"/>
    </source>
</evidence>
<keyword evidence="1" id="KW-0732">Signal</keyword>
<dbReference type="Proteomes" id="UP001597097">
    <property type="component" value="Unassembled WGS sequence"/>
</dbReference>
<feature type="signal peptide" evidence="1">
    <location>
        <begin position="1"/>
        <end position="22"/>
    </location>
</feature>
<dbReference type="EC" id="3.1.-.-" evidence="3"/>
<gene>
    <name evidence="3" type="ORF">ACFSJ0_45815</name>
</gene>
<reference evidence="4" key="1">
    <citation type="journal article" date="2019" name="Int. J. Syst. Evol. Microbiol.">
        <title>The Global Catalogue of Microorganisms (GCM) 10K type strain sequencing project: providing services to taxonomists for standard genome sequencing and annotation.</title>
        <authorList>
            <consortium name="The Broad Institute Genomics Platform"/>
            <consortium name="The Broad Institute Genome Sequencing Center for Infectious Disease"/>
            <person name="Wu L."/>
            <person name="Ma J."/>
        </authorList>
    </citation>
    <scope>NUCLEOTIDE SEQUENCE [LARGE SCALE GENOMIC DNA]</scope>
    <source>
        <strain evidence="4">CGMCC 1.15399</strain>
    </source>
</reference>
<sequence>MKSLLAALTVGTVSALSTTVAASADSIAFTTSLNVVAMGDSYGSGTGAGDYEPGTAGGCFRSANSYSSVIVDKLRQRGKRVKFTNVTCSGSAIRTLRESFKGEPPQFDALKRDTKVVLLSIGTGDIDFAGFGGLCIQADCSGAPATAIKGLLPAMGENLKTLLIDIKARSPRAKIVLTGYGQQVTPNENAEGVPLDPICDSQVFSAQERVEGNQVARELDATLRNAAKTARARGVDVLFASPYVNSVDLRPEFEGHSLCQSEPPFYRGFDALAPGQEGIDAVLHLNQQGQAAMADLIQRKIPVLATLASL</sequence>
<evidence type="ECO:0000313" key="3">
    <source>
        <dbReference type="EMBL" id="MFD1544429.1"/>
    </source>
</evidence>
<organism evidence="3 4">
    <name type="scientific">Nonomuraea guangzhouensis</name>
    <dbReference type="NCBI Taxonomy" id="1291555"/>
    <lineage>
        <taxon>Bacteria</taxon>
        <taxon>Bacillati</taxon>
        <taxon>Actinomycetota</taxon>
        <taxon>Actinomycetes</taxon>
        <taxon>Streptosporangiales</taxon>
        <taxon>Streptosporangiaceae</taxon>
        <taxon>Nonomuraea</taxon>
    </lineage>
</organism>
<accession>A0ABW4GPX4</accession>
<dbReference type="InterPro" id="IPR037460">
    <property type="entry name" value="SEST-like"/>
</dbReference>
<dbReference type="EMBL" id="JBHUCM010000044">
    <property type="protein sequence ID" value="MFD1544429.1"/>
    <property type="molecule type" value="Genomic_DNA"/>
</dbReference>
<dbReference type="PANTHER" id="PTHR37981">
    <property type="entry name" value="LIPASE 2"/>
    <property type="match status" value="1"/>
</dbReference>